<evidence type="ECO:0000259" key="2">
    <source>
        <dbReference type="Pfam" id="PF14760"/>
    </source>
</evidence>
<dbReference type="STRING" id="349161.Dred_1519"/>
<proteinExistence type="predicted"/>
<reference evidence="3 4" key="1">
    <citation type="submission" date="2007-03" db="EMBL/GenBank/DDBJ databases">
        <title>Complete sequence of Desulfotomaculum reducens MI-1.</title>
        <authorList>
            <consortium name="US DOE Joint Genome Institute"/>
            <person name="Copeland A."/>
            <person name="Lucas S."/>
            <person name="Lapidus A."/>
            <person name="Barry K."/>
            <person name="Detter J.C."/>
            <person name="Glavina del Rio T."/>
            <person name="Hammon N."/>
            <person name="Israni S."/>
            <person name="Dalin E."/>
            <person name="Tice H."/>
            <person name="Pitluck S."/>
            <person name="Sims D."/>
            <person name="Brettin T."/>
            <person name="Bruce D."/>
            <person name="Han C."/>
            <person name="Tapia R."/>
            <person name="Schmutz J."/>
            <person name="Larimer F."/>
            <person name="Land M."/>
            <person name="Hauser L."/>
            <person name="Kyrpides N."/>
            <person name="Kim E."/>
            <person name="Tebo B.M."/>
            <person name="Richardson P."/>
        </authorList>
    </citation>
    <scope>NUCLEOTIDE SEQUENCE [LARGE SCALE GENOMIC DNA]</scope>
    <source>
        <strain evidence="3 4">MI-1</strain>
    </source>
</reference>
<accession>A4J4P6</accession>
<dbReference type="AlphaFoldDB" id="A4J4P6"/>
<dbReference type="FunFam" id="3.10.50.30:FF:000002">
    <property type="entry name" value="Regulator of nucleoside diphosphate kinase"/>
    <property type="match status" value="1"/>
</dbReference>
<dbReference type="PANTHER" id="PTHR30437">
    <property type="entry name" value="TRANSCRIPTION ELONGATION FACTOR GREA"/>
    <property type="match status" value="1"/>
</dbReference>
<feature type="domain" description="Transcription elongation factor GreA/GreB C-terminal" evidence="1">
    <location>
        <begin position="52"/>
        <end position="127"/>
    </location>
</feature>
<dbReference type="InterPro" id="IPR001437">
    <property type="entry name" value="Tscrpt_elong_fac_GreA/B_C"/>
</dbReference>
<dbReference type="Proteomes" id="UP000001556">
    <property type="component" value="Chromosome"/>
</dbReference>
<feature type="domain" description="Regulator of nucleoside diphosphate kinase N-terminal" evidence="2">
    <location>
        <begin position="3"/>
        <end position="46"/>
    </location>
</feature>
<dbReference type="GO" id="GO:0003677">
    <property type="term" value="F:DNA binding"/>
    <property type="evidence" value="ECO:0007669"/>
    <property type="project" value="InterPro"/>
</dbReference>
<dbReference type="PANTHER" id="PTHR30437:SF5">
    <property type="entry name" value="REGULATOR OF NUCLEOSIDE DIPHOSPHATE KINASE"/>
    <property type="match status" value="1"/>
</dbReference>
<dbReference type="InterPro" id="IPR036953">
    <property type="entry name" value="GreA/GreB_C_sf"/>
</dbReference>
<dbReference type="Pfam" id="PF01272">
    <property type="entry name" value="GreA_GreB"/>
    <property type="match status" value="1"/>
</dbReference>
<dbReference type="GO" id="GO:0003746">
    <property type="term" value="F:translation elongation factor activity"/>
    <property type="evidence" value="ECO:0007669"/>
    <property type="project" value="UniProtKB-KW"/>
</dbReference>
<dbReference type="InterPro" id="IPR029462">
    <property type="entry name" value="Rnk_N"/>
</dbReference>
<sequence>MERKIYITSADKERLEKLIIKEKEFNPASKEYLKSLEEELKLAQVVPSKEIPQDVITMNSKVLLKDLDADEELTYSLVYPADADLLEDKISILAPVGTAILGYRVGDVVNWKVPDGVVQLKVENILYQPEATGDYDL</sequence>
<dbReference type="GO" id="GO:0032784">
    <property type="term" value="P:regulation of DNA-templated transcription elongation"/>
    <property type="evidence" value="ECO:0007669"/>
    <property type="project" value="InterPro"/>
</dbReference>
<dbReference type="GO" id="GO:0070063">
    <property type="term" value="F:RNA polymerase binding"/>
    <property type="evidence" value="ECO:0007669"/>
    <property type="project" value="InterPro"/>
</dbReference>
<evidence type="ECO:0000259" key="1">
    <source>
        <dbReference type="Pfam" id="PF01272"/>
    </source>
</evidence>
<gene>
    <name evidence="3" type="ordered locus">Dred_1519</name>
</gene>
<dbReference type="SUPFAM" id="SSF54534">
    <property type="entry name" value="FKBP-like"/>
    <property type="match status" value="1"/>
</dbReference>
<evidence type="ECO:0000313" key="4">
    <source>
        <dbReference type="Proteomes" id="UP000001556"/>
    </source>
</evidence>
<dbReference type="eggNOG" id="COG0782">
    <property type="taxonomic scope" value="Bacteria"/>
</dbReference>
<keyword evidence="3" id="KW-0251">Elongation factor</keyword>
<dbReference type="Pfam" id="PF14760">
    <property type="entry name" value="Rnk_N"/>
    <property type="match status" value="1"/>
</dbReference>
<evidence type="ECO:0000313" key="3">
    <source>
        <dbReference type="EMBL" id="ABO50049.1"/>
    </source>
</evidence>
<name>A4J4P6_DESRM</name>
<dbReference type="EMBL" id="CP000612">
    <property type="protein sequence ID" value="ABO50049.1"/>
    <property type="molecule type" value="Genomic_DNA"/>
</dbReference>
<dbReference type="Gene3D" id="3.10.50.30">
    <property type="entry name" value="Transcription elongation factor, GreA/GreB, C-terminal domain"/>
    <property type="match status" value="1"/>
</dbReference>
<dbReference type="KEGG" id="drm:Dred_1519"/>
<protein>
    <submittedName>
        <fullName evidence="3">GreA/GreB family elongation factor</fullName>
    </submittedName>
</protein>
<dbReference type="HOGENOM" id="CLU_120358_1_0_9"/>
<dbReference type="RefSeq" id="WP_011877865.1">
    <property type="nucleotide sequence ID" value="NC_009253.1"/>
</dbReference>
<organism evidence="3 4">
    <name type="scientific">Desulforamulus reducens (strain ATCC BAA-1160 / DSM 100696 / MI-1)</name>
    <name type="common">Desulfotomaculum reducens</name>
    <dbReference type="NCBI Taxonomy" id="349161"/>
    <lineage>
        <taxon>Bacteria</taxon>
        <taxon>Bacillati</taxon>
        <taxon>Bacillota</taxon>
        <taxon>Clostridia</taxon>
        <taxon>Eubacteriales</taxon>
        <taxon>Peptococcaceae</taxon>
        <taxon>Desulforamulus</taxon>
    </lineage>
</organism>
<dbReference type="NCBIfam" id="NF004396">
    <property type="entry name" value="PRK05753.1"/>
    <property type="match status" value="1"/>
</dbReference>
<keyword evidence="3" id="KW-0648">Protein biosynthesis</keyword>
<dbReference type="OrthoDB" id="192847at2"/>
<dbReference type="InterPro" id="IPR023459">
    <property type="entry name" value="Tscrpt_elong_fac_GreA/B_fam"/>
</dbReference>
<keyword evidence="4" id="KW-1185">Reference proteome</keyword>
<dbReference type="GO" id="GO:0006354">
    <property type="term" value="P:DNA-templated transcription elongation"/>
    <property type="evidence" value="ECO:0007669"/>
    <property type="project" value="TreeGrafter"/>
</dbReference>